<comment type="caution">
    <text evidence="3">The sequence shown here is derived from an EMBL/GenBank/DDBJ whole genome shotgun (WGS) entry which is preliminary data.</text>
</comment>
<evidence type="ECO:0000256" key="1">
    <source>
        <dbReference type="SAM" id="MobiDB-lite"/>
    </source>
</evidence>
<dbReference type="Proteomes" id="UP000190667">
    <property type="component" value="Unassembled WGS sequence"/>
</dbReference>
<evidence type="ECO:0000259" key="2">
    <source>
        <dbReference type="Pfam" id="PF07484"/>
    </source>
</evidence>
<feature type="compositionally biased region" description="Basic and acidic residues" evidence="1">
    <location>
        <begin position="1"/>
        <end position="19"/>
    </location>
</feature>
<dbReference type="InterPro" id="IPR011083">
    <property type="entry name" value="Phage_tail_collar_dom"/>
</dbReference>
<dbReference type="STRING" id="1926881.BTJ39_24070"/>
<proteinExistence type="predicted"/>
<dbReference type="Pfam" id="PF07484">
    <property type="entry name" value="Collar"/>
    <property type="match status" value="1"/>
</dbReference>
<dbReference type="InterPro" id="IPR037053">
    <property type="entry name" value="Phage_tail_collar_dom_sf"/>
</dbReference>
<dbReference type="SUPFAM" id="SSF88874">
    <property type="entry name" value="Receptor-binding domain of short tail fibre protein gp12"/>
    <property type="match status" value="1"/>
</dbReference>
<dbReference type="PANTHER" id="PTHR35191:SF1">
    <property type="entry name" value="PROPHAGE SIDE TAIL FIBER PROTEIN HOMOLOG STFQ-RELATED"/>
    <property type="match status" value="1"/>
</dbReference>
<evidence type="ECO:0000313" key="3">
    <source>
        <dbReference type="EMBL" id="OON33545.1"/>
    </source>
</evidence>
<dbReference type="OrthoDB" id="9810174at2"/>
<dbReference type="PANTHER" id="PTHR35191">
    <property type="entry name" value="PROPHAGE SIDE TAIL FIBER PROTEIN HOMOLOG STFQ-RELATED"/>
    <property type="match status" value="1"/>
</dbReference>
<dbReference type="EMBL" id="MRUL01000047">
    <property type="protein sequence ID" value="OON33545.1"/>
    <property type="molecule type" value="Genomic_DNA"/>
</dbReference>
<protein>
    <submittedName>
        <fullName evidence="3">Phage tail protein</fullName>
    </submittedName>
</protein>
<dbReference type="Gene3D" id="3.90.1340.10">
    <property type="entry name" value="Phage tail collar domain"/>
    <property type="match status" value="1"/>
</dbReference>
<keyword evidence="4" id="KW-1185">Reference proteome</keyword>
<sequence length="291" mass="31206">MKDIIEPVDTEDHLFHDGDPTTGAEGTIVHARIMNALQGATIDIQTENKNILAEAKMTPDASKNNQLVTAIKAIATAIANTATASAIPPGVPFPWPLDTPPAGYALMQGQTFDTAKYPKLATAYPSGKLPDLRGWIIKGKPESGRAVLSVEQDGIKSHTHTASVSNTDLGRKMTSAFDYGSKQTTSFDYGNKGTDAQGNHDHGYAYFGPGPNSWHIALNDSWFGDQGRRTDVNGNHGHTVYIGPHDHWVGIGAHNHFIDMGAHGHSATIDATGNAENTVKNIAFNYIVRLA</sequence>
<accession>A0A1S8Y3Q3</accession>
<organism evidence="3 4">
    <name type="scientific">Izhakiella australiensis</name>
    <dbReference type="NCBI Taxonomy" id="1926881"/>
    <lineage>
        <taxon>Bacteria</taxon>
        <taxon>Pseudomonadati</taxon>
        <taxon>Pseudomonadota</taxon>
        <taxon>Gammaproteobacteria</taxon>
        <taxon>Enterobacterales</taxon>
        <taxon>Erwiniaceae</taxon>
        <taxon>Izhakiella</taxon>
    </lineage>
</organism>
<name>A0A1S8Y3Q3_9GAMM</name>
<feature type="region of interest" description="Disordered" evidence="1">
    <location>
        <begin position="1"/>
        <end position="21"/>
    </location>
</feature>
<reference evidence="3 4" key="1">
    <citation type="submission" date="2016-12" db="EMBL/GenBank/DDBJ databases">
        <title>Izhakiella australiana sp. nov. of genus Izhakiella isolated from Australian desert.</title>
        <authorList>
            <person name="Ji M."/>
        </authorList>
    </citation>
    <scope>NUCLEOTIDE SEQUENCE [LARGE SCALE GENOMIC DNA]</scope>
    <source>
        <strain evidence="3 4">D4N98</strain>
    </source>
</reference>
<dbReference type="InterPro" id="IPR051934">
    <property type="entry name" value="Phage_Tail_Fiber_Structural"/>
</dbReference>
<dbReference type="AlphaFoldDB" id="A0A1S8Y3Q3"/>
<evidence type="ECO:0000313" key="4">
    <source>
        <dbReference type="Proteomes" id="UP000190667"/>
    </source>
</evidence>
<gene>
    <name evidence="3" type="ORF">BTJ39_24070</name>
</gene>
<feature type="domain" description="Phage tail collar" evidence="2">
    <location>
        <begin position="90"/>
        <end position="136"/>
    </location>
</feature>